<feature type="non-terminal residue" evidence="1">
    <location>
        <position position="1"/>
    </location>
</feature>
<reference evidence="1" key="1">
    <citation type="submission" date="2020-04" db="EMBL/GenBank/DDBJ databases">
        <authorList>
            <person name="Alioto T."/>
            <person name="Alioto T."/>
            <person name="Gomez Garrido J."/>
        </authorList>
    </citation>
    <scope>NUCLEOTIDE SEQUENCE</scope>
    <source>
        <strain evidence="1">A484AB</strain>
    </source>
</reference>
<name>A0A7D9IZU7_PARCT</name>
<evidence type="ECO:0000313" key="1">
    <source>
        <dbReference type="EMBL" id="CAB4017206.1"/>
    </source>
</evidence>
<proteinExistence type="predicted"/>
<keyword evidence="2" id="KW-1185">Reference proteome</keyword>
<organism evidence="1 2">
    <name type="scientific">Paramuricea clavata</name>
    <name type="common">Red gorgonian</name>
    <name type="synonym">Violescent sea-whip</name>
    <dbReference type="NCBI Taxonomy" id="317549"/>
    <lineage>
        <taxon>Eukaryota</taxon>
        <taxon>Metazoa</taxon>
        <taxon>Cnidaria</taxon>
        <taxon>Anthozoa</taxon>
        <taxon>Octocorallia</taxon>
        <taxon>Malacalcyonacea</taxon>
        <taxon>Plexauridae</taxon>
        <taxon>Paramuricea</taxon>
    </lineage>
</organism>
<comment type="caution">
    <text evidence="1">The sequence shown here is derived from an EMBL/GenBank/DDBJ whole genome shotgun (WGS) entry which is preliminary data.</text>
</comment>
<feature type="non-terminal residue" evidence="1">
    <location>
        <position position="204"/>
    </location>
</feature>
<gene>
    <name evidence="1" type="ORF">PACLA_8A037153</name>
</gene>
<sequence>YFTAHDDLNSMLSYSCVRVRRIIRVRIRCRLPCCVVHKVLVDLHFLRLFLNQYYCSRSRKLKPYYLISSPGLAELGLKVLILGKEGPLRVPRGCPPYKFRIYSCRIVQFSNKLLVLFLTAVPHEQAYAPPPPSWDPCLFTDEWQVQYTPTRTPTYKQVERMCKRVNYEDMMFIVEAIGNVPTSEAEAKHAIKKKELRTIRKKPG</sequence>
<dbReference type="Proteomes" id="UP001152795">
    <property type="component" value="Unassembled WGS sequence"/>
</dbReference>
<protein>
    <submittedName>
        <fullName evidence="1">Uncharacterized protein</fullName>
    </submittedName>
</protein>
<dbReference type="AlphaFoldDB" id="A0A7D9IZU7"/>
<accession>A0A7D9IZU7</accession>
<evidence type="ECO:0000313" key="2">
    <source>
        <dbReference type="Proteomes" id="UP001152795"/>
    </source>
</evidence>
<dbReference type="EMBL" id="CACRXK020009445">
    <property type="protein sequence ID" value="CAB4017206.1"/>
    <property type="molecule type" value="Genomic_DNA"/>
</dbReference>